<reference evidence="3 4" key="2">
    <citation type="submission" date="2019-07" db="EMBL/GenBank/DDBJ databases">
        <authorList>
            <person name="Huang Y."/>
        </authorList>
    </citation>
    <scope>NUCLEOTIDE SEQUENCE [LARGE SCALE GENOMIC DNA]</scope>
    <source>
        <strain evidence="3 4">HY188</strain>
    </source>
</reference>
<feature type="compositionally biased region" description="Acidic residues" evidence="1">
    <location>
        <begin position="1"/>
        <end position="12"/>
    </location>
</feature>
<reference evidence="3 4" key="1">
    <citation type="submission" date="2019-07" db="EMBL/GenBank/DDBJ databases">
        <title>Tomitella cavernea sp. nov., an actinomycete isolated from soil.</title>
        <authorList>
            <person name="Cheng J."/>
        </authorList>
    </citation>
    <scope>NUCLEOTIDE SEQUENCE [LARGE SCALE GENOMIC DNA]</scope>
    <source>
        <strain evidence="3 4">HY188</strain>
    </source>
</reference>
<keyword evidence="4" id="KW-1185">Reference proteome</keyword>
<dbReference type="OrthoDB" id="7622721at2"/>
<evidence type="ECO:0000256" key="1">
    <source>
        <dbReference type="SAM" id="MobiDB-lite"/>
    </source>
</evidence>
<evidence type="ECO:0000313" key="3">
    <source>
        <dbReference type="EMBL" id="QDQ96251.1"/>
    </source>
</evidence>
<sequence>MTEGPDDPEPSGDPDHSDRPPEEQEPRYHAGENGRRVPRSAWLVLGVAVVVLAAFLIARPYWFGGDTDSLHVPADRHYSKSLAAMGYPDGIRLSDDTPTATFTATLPVDAGPGKTRVQLRGSTQVAENSTVFLTIAVDGTPLLRRSLPTGVNELRETISVPAGAVEDGQVRVRASVDGTLHDGICMPDHSAGMLVTLTPDTLVESALARPVRTVRDAVAVWDEDMTIVLADHGDEWRTAAMQLGVALTQQGHAVSYAGTVPRSGVGDAVIVGPPGALGRLGWNGPGAGDDAIVVGTVGDTAVVAMVAPQAGAIARLVTTPAQASADAVSSDPRAVTSTGIADLANGEVGLASLGADTTEQQIAMVRRWRVSYSTADLPGGRAPDALRVAIQLPASPPDLTWVMNIQLNGKFIDSRTLEHTADPVSIDLPVAEQRLSNSLVIEVQRDRDLAGCDVRVTGYPIQLLDTSSLVMGDSAAAGLAGVPAALASGFAVYVPDTEPEQTDALLTAAVPTLAAFTPAMYTPDVHWGAAPAPDRPFVLLGAARDVGTLAHVQDGRLVAGAGEAALDVTSFAAGVLTQCATGPAGAAGLAVQTVGEPGRLPLPDFGRECAQVAVTGGAFALDRSGAVVGTGTPRTAAPR</sequence>
<dbReference type="AlphaFoldDB" id="A0A516X0X0"/>
<dbReference type="Proteomes" id="UP000317344">
    <property type="component" value="Chromosome"/>
</dbReference>
<evidence type="ECO:0008006" key="5">
    <source>
        <dbReference type="Google" id="ProtNLM"/>
    </source>
</evidence>
<name>A0A516X0X0_9ACTN</name>
<feature type="compositionally biased region" description="Basic and acidic residues" evidence="1">
    <location>
        <begin position="13"/>
        <end position="33"/>
    </location>
</feature>
<gene>
    <name evidence="3" type="ORF">FO059_01465</name>
</gene>
<feature type="region of interest" description="Disordered" evidence="1">
    <location>
        <begin position="1"/>
        <end position="33"/>
    </location>
</feature>
<dbReference type="Gene3D" id="2.60.120.260">
    <property type="entry name" value="Galactose-binding domain-like"/>
    <property type="match status" value="1"/>
</dbReference>
<accession>A0A516X0X0</accession>
<proteinExistence type="predicted"/>
<dbReference type="RefSeq" id="WP_143905752.1">
    <property type="nucleotide sequence ID" value="NZ_CP041765.1"/>
</dbReference>
<dbReference type="EMBL" id="CP041765">
    <property type="protein sequence ID" value="QDQ96251.1"/>
    <property type="molecule type" value="Genomic_DNA"/>
</dbReference>
<keyword evidence="2" id="KW-1133">Transmembrane helix</keyword>
<evidence type="ECO:0000313" key="4">
    <source>
        <dbReference type="Proteomes" id="UP000317344"/>
    </source>
</evidence>
<evidence type="ECO:0000256" key="2">
    <source>
        <dbReference type="SAM" id="Phobius"/>
    </source>
</evidence>
<protein>
    <recommendedName>
        <fullName evidence="5">Cellulose synthase subunit</fullName>
    </recommendedName>
</protein>
<organism evidence="3 4">
    <name type="scientific">Tomitella fengzijianii</name>
    <dbReference type="NCBI Taxonomy" id="2597660"/>
    <lineage>
        <taxon>Bacteria</taxon>
        <taxon>Bacillati</taxon>
        <taxon>Actinomycetota</taxon>
        <taxon>Actinomycetes</taxon>
        <taxon>Mycobacteriales</taxon>
        <taxon>Tomitella</taxon>
    </lineage>
</organism>
<keyword evidence="2" id="KW-0812">Transmembrane</keyword>
<dbReference type="KEGG" id="toy:FO059_01465"/>
<keyword evidence="2" id="KW-0472">Membrane</keyword>
<feature type="transmembrane region" description="Helical" evidence="2">
    <location>
        <begin position="41"/>
        <end position="62"/>
    </location>
</feature>